<dbReference type="Gene3D" id="1.20.1280.290">
    <property type="match status" value="2"/>
</dbReference>
<feature type="transmembrane region" description="Helical" evidence="7">
    <location>
        <begin position="25"/>
        <end position="45"/>
    </location>
</feature>
<keyword evidence="2 7" id="KW-0812">Transmembrane</keyword>
<dbReference type="GO" id="GO:0034488">
    <property type="term" value="P:basic amino acid transmembrane export from vacuole"/>
    <property type="evidence" value="ECO:0007669"/>
    <property type="project" value="TreeGrafter"/>
</dbReference>
<feature type="transmembrane region" description="Helical" evidence="7">
    <location>
        <begin position="66"/>
        <end position="87"/>
    </location>
</feature>
<dbReference type="InterPro" id="IPR006603">
    <property type="entry name" value="PQ-loop_rpt"/>
</dbReference>
<name>A0A1X2IGH3_9FUNG</name>
<proteinExistence type="inferred from homology"/>
<keyword evidence="4 7" id="KW-0472">Membrane</keyword>
<comment type="subcellular location">
    <subcellularLocation>
        <location evidence="1">Membrane</location>
        <topology evidence="1">Multi-pass membrane protein</topology>
    </subcellularLocation>
</comment>
<feature type="transmembrane region" description="Helical" evidence="7">
    <location>
        <begin position="93"/>
        <end position="113"/>
    </location>
</feature>
<comment type="similarity">
    <text evidence="5">Belongs to the laat-1 family.</text>
</comment>
<reference evidence="8 9" key="1">
    <citation type="submission" date="2016-07" db="EMBL/GenBank/DDBJ databases">
        <title>Pervasive Adenine N6-methylation of Active Genes in Fungi.</title>
        <authorList>
            <consortium name="DOE Joint Genome Institute"/>
            <person name="Mondo S.J."/>
            <person name="Dannebaum R.O."/>
            <person name="Kuo R.C."/>
            <person name="Labutti K."/>
            <person name="Haridas S."/>
            <person name="Kuo A."/>
            <person name="Salamov A."/>
            <person name="Ahrendt S.R."/>
            <person name="Lipzen A."/>
            <person name="Sullivan W."/>
            <person name="Andreopoulos W.B."/>
            <person name="Clum A."/>
            <person name="Lindquist E."/>
            <person name="Daum C."/>
            <person name="Ramamoorthy G.K."/>
            <person name="Gryganskyi A."/>
            <person name="Culley D."/>
            <person name="Magnuson J.K."/>
            <person name="James T.Y."/>
            <person name="O'Malley M.A."/>
            <person name="Stajich J.E."/>
            <person name="Spatafora J.W."/>
            <person name="Visel A."/>
            <person name="Grigoriev I.V."/>
        </authorList>
    </citation>
    <scope>NUCLEOTIDE SEQUENCE [LARGE SCALE GENOMIC DNA]</scope>
    <source>
        <strain evidence="8 9">NRRL 1336</strain>
    </source>
</reference>
<comment type="catalytic activity">
    <reaction evidence="6">
        <text>L-histidine(out) + L-arginine(in) = L-histidine(in) + L-arginine(out)</text>
        <dbReference type="Rhea" id="RHEA:71063"/>
        <dbReference type="ChEBI" id="CHEBI:32682"/>
        <dbReference type="ChEBI" id="CHEBI:57595"/>
    </reaction>
</comment>
<dbReference type="EMBL" id="MCGE01000011">
    <property type="protein sequence ID" value="ORZ16205.1"/>
    <property type="molecule type" value="Genomic_DNA"/>
</dbReference>
<sequence>MSSCTPIVNDSHYIQWINTLTGDCIYGWQECISLLLGYLSIFCWLNAQMPQVIKNYRLGEAESLSFSFLTVWLIGDVANFIGCISTHQLPFQLYLSIYFIIIDTILCLQYLYYVKYPSNMLRRWIHQHNDQELKINIEVPNEETRLLPSQKNDEIYQPSSFYHSTTTTKSTTTLMMIGLFTFYSTSTFLNGHNNASLTTMESYEAVTAAADAEMFNSSFSQQQDDMIWIGRFFAWLCTFLYLASRLPQIIKNFRRRSVEGLSMALFFFAACGNLTYVLSIFTNPHATRKTILEAVPYLLGSAGTLCFDGTIFGQYLVWRPHQKQQHLSYSDDILNV</sequence>
<feature type="transmembrane region" description="Helical" evidence="7">
    <location>
        <begin position="264"/>
        <end position="282"/>
    </location>
</feature>
<evidence type="ECO:0000256" key="1">
    <source>
        <dbReference type="ARBA" id="ARBA00004141"/>
    </source>
</evidence>
<keyword evidence="3 7" id="KW-1133">Transmembrane helix</keyword>
<dbReference type="Proteomes" id="UP000193560">
    <property type="component" value="Unassembled WGS sequence"/>
</dbReference>
<feature type="transmembrane region" description="Helical" evidence="7">
    <location>
        <begin position="173"/>
        <end position="191"/>
    </location>
</feature>
<dbReference type="GO" id="GO:0015174">
    <property type="term" value="F:basic amino acid transmembrane transporter activity"/>
    <property type="evidence" value="ECO:0007669"/>
    <property type="project" value="TreeGrafter"/>
</dbReference>
<dbReference type="AlphaFoldDB" id="A0A1X2IGH3"/>
<accession>A0A1X2IGH3</accession>
<dbReference type="FunFam" id="1.20.1280.290:FF:000009">
    <property type="entry name" value="PQ loop repeat family protein"/>
    <property type="match status" value="1"/>
</dbReference>
<evidence type="ECO:0000256" key="7">
    <source>
        <dbReference type="SAM" id="Phobius"/>
    </source>
</evidence>
<evidence type="ECO:0000256" key="4">
    <source>
        <dbReference type="ARBA" id="ARBA00023136"/>
    </source>
</evidence>
<evidence type="ECO:0000256" key="5">
    <source>
        <dbReference type="ARBA" id="ARBA00038039"/>
    </source>
</evidence>
<evidence type="ECO:0000256" key="2">
    <source>
        <dbReference type="ARBA" id="ARBA00022692"/>
    </source>
</evidence>
<evidence type="ECO:0000256" key="3">
    <source>
        <dbReference type="ARBA" id="ARBA00022989"/>
    </source>
</evidence>
<dbReference type="Pfam" id="PF04193">
    <property type="entry name" value="PQ-loop"/>
    <property type="match status" value="2"/>
</dbReference>
<dbReference type="InterPro" id="IPR051415">
    <property type="entry name" value="LAAT-1"/>
</dbReference>
<feature type="transmembrane region" description="Helical" evidence="7">
    <location>
        <begin position="226"/>
        <end position="243"/>
    </location>
</feature>
<dbReference type="SMART" id="SM00679">
    <property type="entry name" value="CTNS"/>
    <property type="match status" value="2"/>
</dbReference>
<dbReference type="PANTHER" id="PTHR16201">
    <property type="entry name" value="SEVEN TRANSMEMBRANE PROTEIN 1-RELATED"/>
    <property type="match status" value="1"/>
</dbReference>
<comment type="caution">
    <text evidence="8">The sequence shown here is derived from an EMBL/GenBank/DDBJ whole genome shotgun (WGS) entry which is preliminary data.</text>
</comment>
<feature type="transmembrane region" description="Helical" evidence="7">
    <location>
        <begin position="294"/>
        <end position="318"/>
    </location>
</feature>
<dbReference type="PANTHER" id="PTHR16201:SF34">
    <property type="entry name" value="LYSOSOMAL AMINO ACID TRANSPORTER 1"/>
    <property type="match status" value="1"/>
</dbReference>
<keyword evidence="9" id="KW-1185">Reference proteome</keyword>
<evidence type="ECO:0000256" key="6">
    <source>
        <dbReference type="ARBA" id="ARBA00050768"/>
    </source>
</evidence>
<evidence type="ECO:0000313" key="8">
    <source>
        <dbReference type="EMBL" id="ORZ16205.1"/>
    </source>
</evidence>
<organism evidence="8 9">
    <name type="scientific">Absidia repens</name>
    <dbReference type="NCBI Taxonomy" id="90262"/>
    <lineage>
        <taxon>Eukaryota</taxon>
        <taxon>Fungi</taxon>
        <taxon>Fungi incertae sedis</taxon>
        <taxon>Mucoromycota</taxon>
        <taxon>Mucoromycotina</taxon>
        <taxon>Mucoromycetes</taxon>
        <taxon>Mucorales</taxon>
        <taxon>Cunninghamellaceae</taxon>
        <taxon>Absidia</taxon>
    </lineage>
</organism>
<gene>
    <name evidence="8" type="ORF">BCR42DRAFT_351684</name>
</gene>
<dbReference type="OrthoDB" id="8048523at2759"/>
<dbReference type="GO" id="GO:0000329">
    <property type="term" value="C:fungal-type vacuole membrane"/>
    <property type="evidence" value="ECO:0007669"/>
    <property type="project" value="TreeGrafter"/>
</dbReference>
<protein>
    <submittedName>
        <fullName evidence="8">PQ loop repeat-domain-containing protein</fullName>
    </submittedName>
</protein>
<evidence type="ECO:0000313" key="9">
    <source>
        <dbReference type="Proteomes" id="UP000193560"/>
    </source>
</evidence>